<sequence length="80" mass="9079">MSLKTFENITMGIMIVLLILAMTGAVTGTIIYVLIGVAIVIIMINLVWRVKDYKKRRAKLVKELEEEEASRQKRNSPDSN</sequence>
<name>A0ABS2PHM2_9BACL</name>
<gene>
    <name evidence="2" type="ORF">JOD17_004054</name>
</gene>
<evidence type="ECO:0000256" key="1">
    <source>
        <dbReference type="SAM" id="Phobius"/>
    </source>
</evidence>
<organism evidence="2 3">
    <name type="scientific">Geomicrobium sediminis</name>
    <dbReference type="NCBI Taxonomy" id="1347788"/>
    <lineage>
        <taxon>Bacteria</taxon>
        <taxon>Bacillati</taxon>
        <taxon>Bacillota</taxon>
        <taxon>Bacilli</taxon>
        <taxon>Bacillales</taxon>
        <taxon>Geomicrobium</taxon>
    </lineage>
</organism>
<keyword evidence="1" id="KW-1133">Transmembrane helix</keyword>
<proteinExistence type="predicted"/>
<keyword evidence="1" id="KW-0472">Membrane</keyword>
<keyword evidence="1" id="KW-0812">Transmembrane</keyword>
<reference evidence="2 3" key="1">
    <citation type="submission" date="2021-01" db="EMBL/GenBank/DDBJ databases">
        <title>Genomic Encyclopedia of Type Strains, Phase IV (KMG-IV): sequencing the most valuable type-strain genomes for metagenomic binning, comparative biology and taxonomic classification.</title>
        <authorList>
            <person name="Goeker M."/>
        </authorList>
    </citation>
    <scope>NUCLEOTIDE SEQUENCE [LARGE SCALE GENOMIC DNA]</scope>
    <source>
        <strain evidence="2 3">DSM 25540</strain>
    </source>
</reference>
<comment type="caution">
    <text evidence="2">The sequence shown here is derived from an EMBL/GenBank/DDBJ whole genome shotgun (WGS) entry which is preliminary data.</text>
</comment>
<feature type="transmembrane region" description="Helical" evidence="1">
    <location>
        <begin position="30"/>
        <end position="48"/>
    </location>
</feature>
<protein>
    <submittedName>
        <fullName evidence="2">Uncharacterized membrane protein YuzA (DUF378 family)</fullName>
    </submittedName>
</protein>
<dbReference type="RefSeq" id="WP_042421078.1">
    <property type="nucleotide sequence ID" value="NZ_JAFBEC010000019.1"/>
</dbReference>
<evidence type="ECO:0000313" key="3">
    <source>
        <dbReference type="Proteomes" id="UP000741863"/>
    </source>
</evidence>
<keyword evidence="3" id="KW-1185">Reference proteome</keyword>
<dbReference type="EMBL" id="JAFBEC010000019">
    <property type="protein sequence ID" value="MBM7634927.1"/>
    <property type="molecule type" value="Genomic_DNA"/>
</dbReference>
<evidence type="ECO:0000313" key="2">
    <source>
        <dbReference type="EMBL" id="MBM7634927.1"/>
    </source>
</evidence>
<dbReference type="Proteomes" id="UP000741863">
    <property type="component" value="Unassembled WGS sequence"/>
</dbReference>
<accession>A0ABS2PHM2</accession>